<evidence type="ECO:0000313" key="1">
    <source>
        <dbReference type="EMBL" id="ALI98568.1"/>
    </source>
</evidence>
<name>A0A0N7HW88_9BACT</name>
<keyword evidence="2" id="KW-1185">Reference proteome</keyword>
<dbReference type="AlphaFoldDB" id="A0A0N7HW88"/>
<dbReference type="RefSeq" id="WP_062542957.1">
    <property type="nucleotide sequence ID" value="NZ_CP012643.1"/>
</dbReference>
<reference evidence="1 2" key="1">
    <citation type="submission" date="2015-08" db="EMBL/GenBank/DDBJ databases">
        <title>Complete genome sequence of Rufibacter tibetensis strain 1351t, a radiation-resistant bacterium from tibet plateau.</title>
        <authorList>
            <person name="Dai J."/>
        </authorList>
    </citation>
    <scope>NUCLEOTIDE SEQUENCE [LARGE SCALE GENOMIC DNA]</scope>
    <source>
        <strain evidence="1 2">1351</strain>
    </source>
</reference>
<dbReference type="KEGG" id="rti:DC20_05780"/>
<protein>
    <submittedName>
        <fullName evidence="1">Uncharacterized protein</fullName>
    </submittedName>
</protein>
<dbReference type="PATRIC" id="fig|512763.3.peg.1279"/>
<gene>
    <name evidence="1" type="ORF">DC20_05780</name>
</gene>
<dbReference type="Proteomes" id="UP000061382">
    <property type="component" value="Chromosome"/>
</dbReference>
<evidence type="ECO:0000313" key="2">
    <source>
        <dbReference type="Proteomes" id="UP000061382"/>
    </source>
</evidence>
<sequence>MNKSYNLTLLAELPALGPNTHWFYMSDGIDGLQKAHPHHDIDSFLLGKGPLGTSQSFFSILLSLGHLISMDDEDPEGNHCLHQAITEDAVDTLNRILHSNY</sequence>
<dbReference type="EMBL" id="CP012643">
    <property type="protein sequence ID" value="ALI98568.1"/>
    <property type="molecule type" value="Genomic_DNA"/>
</dbReference>
<proteinExistence type="predicted"/>
<organism evidence="1 2">
    <name type="scientific">Rufibacter tibetensis</name>
    <dbReference type="NCBI Taxonomy" id="512763"/>
    <lineage>
        <taxon>Bacteria</taxon>
        <taxon>Pseudomonadati</taxon>
        <taxon>Bacteroidota</taxon>
        <taxon>Cytophagia</taxon>
        <taxon>Cytophagales</taxon>
        <taxon>Hymenobacteraceae</taxon>
        <taxon>Rufibacter</taxon>
    </lineage>
</organism>
<dbReference type="STRING" id="512763.DC20_05780"/>
<accession>A0A0N7HW88</accession>